<dbReference type="PROSITE" id="PS00138">
    <property type="entry name" value="SUBTILASE_SER"/>
    <property type="match status" value="1"/>
</dbReference>
<evidence type="ECO:0000256" key="8">
    <source>
        <dbReference type="ARBA" id="ARBA00022729"/>
    </source>
</evidence>
<evidence type="ECO:0000256" key="4">
    <source>
        <dbReference type="ARBA" id="ARBA00012462"/>
    </source>
</evidence>
<feature type="active site" description="Charge relay system" evidence="15">
    <location>
        <position position="497"/>
    </location>
</feature>
<dbReference type="RefSeq" id="XP_064665063.1">
    <property type="nucleotide sequence ID" value="XM_064812422.1"/>
</dbReference>
<evidence type="ECO:0000256" key="13">
    <source>
        <dbReference type="ARBA" id="ARBA00023145"/>
    </source>
</evidence>
<dbReference type="SMART" id="SM00944">
    <property type="entry name" value="Pro-kuma_activ"/>
    <property type="match status" value="1"/>
</dbReference>
<evidence type="ECO:0000256" key="7">
    <source>
        <dbReference type="ARBA" id="ARBA00022723"/>
    </source>
</evidence>
<keyword evidence="8 16" id="KW-0732">Signal</keyword>
<dbReference type="GO" id="GO:0046872">
    <property type="term" value="F:metal ion binding"/>
    <property type="evidence" value="ECO:0007669"/>
    <property type="project" value="UniProtKB-UniRule"/>
</dbReference>
<comment type="cofactor">
    <cofactor evidence="15">
        <name>Ca(2+)</name>
        <dbReference type="ChEBI" id="CHEBI:29108"/>
    </cofactor>
    <text evidence="15">Binds 1 Ca(2+) ion per subunit.</text>
</comment>
<keyword evidence="10 15" id="KW-0720">Serine protease</keyword>
<evidence type="ECO:0000256" key="16">
    <source>
        <dbReference type="SAM" id="SignalP"/>
    </source>
</evidence>
<sequence length="590" mass="63804">MLRHFLFFVAASARVMDRLAAVPKGWKEVGRAAPDETVFLRVALKQQHAAALEQAVLEMSTPGHPNYGMHMTRDEVRAYTAPSDAATSAVTTWLREHGIQEPLVDNDLVSFSATVRTANELLEADFGWYQYQYAQGDGPLKLRTLEYSVPDEVAAHIDLVQPTTRFGRLGARKSTIFETVRLEPVGAATPVTKGTFATAVDAAEVCENSVTPDCLKSLYNINYTASAGPENKIAFNSFLEEYARYKDLGEFVERYVPAAKGQNFSVELVNGGLNDQNSRDDSSEANLDVQYILGISHPIPILEYSTAGRGPLVPTADQPTPPGSNEPYLEWLTYMTRQPDSALPQTISTSYGEEEQSVPREYALKVCNMFMQLGARGVSVLFSSGDSGPGNSCIRNTDNSTYFEPTFPAGCPWVTAVGGTTGTNPERAVDFSSGGFSMYHEQPTWQKAAVSQYLERIGNTYSPYFNRTGRGIPDVAAQGSRFVVIDKGSRALIGGTSASSPVVAGIVALLNAARKTQGQPPLGFLNPWLYNNSAAFTDITSGAGVGCTSRREFRNGARWNATPGWDPVTGLGTPKFAELLGIAAPGVPNA</sequence>
<accession>A0AAN6QC81</accession>
<evidence type="ECO:0000313" key="19">
    <source>
        <dbReference type="Proteomes" id="UP001302812"/>
    </source>
</evidence>
<evidence type="ECO:0000256" key="5">
    <source>
        <dbReference type="ARBA" id="ARBA00022525"/>
    </source>
</evidence>
<dbReference type="Proteomes" id="UP001302812">
    <property type="component" value="Unassembled WGS sequence"/>
</dbReference>
<dbReference type="Gene3D" id="3.40.50.200">
    <property type="entry name" value="Peptidase S8/S53 domain"/>
    <property type="match status" value="1"/>
</dbReference>
<feature type="chain" id="PRO_5043031528" description="tripeptidyl-peptidase II" evidence="16">
    <location>
        <begin position="22"/>
        <end position="590"/>
    </location>
</feature>
<dbReference type="AlphaFoldDB" id="A0AAN6QC81"/>
<dbReference type="InterPro" id="IPR036852">
    <property type="entry name" value="Peptidase_S8/S53_dom_sf"/>
</dbReference>
<dbReference type="GO" id="GO:0005576">
    <property type="term" value="C:extracellular region"/>
    <property type="evidence" value="ECO:0007669"/>
    <property type="project" value="UniProtKB-SubCell"/>
</dbReference>
<evidence type="ECO:0000259" key="17">
    <source>
        <dbReference type="PROSITE" id="PS51695"/>
    </source>
</evidence>
<keyword evidence="19" id="KW-1185">Reference proteome</keyword>
<reference evidence="18" key="2">
    <citation type="submission" date="2023-05" db="EMBL/GenBank/DDBJ databases">
        <authorList>
            <consortium name="Lawrence Berkeley National Laboratory"/>
            <person name="Steindorff A."/>
            <person name="Hensen N."/>
            <person name="Bonometti L."/>
            <person name="Westerberg I."/>
            <person name="Brannstrom I.O."/>
            <person name="Guillou S."/>
            <person name="Cros-Aarteil S."/>
            <person name="Calhoun S."/>
            <person name="Haridas S."/>
            <person name="Kuo A."/>
            <person name="Mondo S."/>
            <person name="Pangilinan J."/>
            <person name="Riley R."/>
            <person name="Labutti K."/>
            <person name="Andreopoulos B."/>
            <person name="Lipzen A."/>
            <person name="Chen C."/>
            <person name="Yanf M."/>
            <person name="Daum C."/>
            <person name="Ng V."/>
            <person name="Clum A."/>
            <person name="Ohm R."/>
            <person name="Martin F."/>
            <person name="Silar P."/>
            <person name="Natvig D."/>
            <person name="Lalanne C."/>
            <person name="Gautier V."/>
            <person name="Ament-Velasquez S.L."/>
            <person name="Kruys A."/>
            <person name="Hutchinson M.I."/>
            <person name="Powell A.J."/>
            <person name="Barry K."/>
            <person name="Miller A.N."/>
            <person name="Grigoriev I.V."/>
            <person name="Debuchy R."/>
            <person name="Gladieux P."/>
            <person name="Thoren M.H."/>
            <person name="Johannesson H."/>
        </authorList>
    </citation>
    <scope>NUCLEOTIDE SEQUENCE</scope>
    <source>
        <strain evidence="18">CBS 508.74</strain>
    </source>
</reference>
<dbReference type="PANTHER" id="PTHR14218:SF15">
    <property type="entry name" value="TRIPEPTIDYL-PEPTIDASE 1"/>
    <property type="match status" value="1"/>
</dbReference>
<dbReference type="GO" id="GO:0008240">
    <property type="term" value="F:tripeptidyl-peptidase activity"/>
    <property type="evidence" value="ECO:0007669"/>
    <property type="project" value="UniProtKB-EC"/>
</dbReference>
<name>A0AAN6QC81_9PEZI</name>
<dbReference type="InterPro" id="IPR015366">
    <property type="entry name" value="S53_propep"/>
</dbReference>
<evidence type="ECO:0000256" key="3">
    <source>
        <dbReference type="ARBA" id="ARBA00004239"/>
    </source>
</evidence>
<dbReference type="Pfam" id="PF09286">
    <property type="entry name" value="Pro-kuma_activ"/>
    <property type="match status" value="1"/>
</dbReference>
<evidence type="ECO:0000313" key="18">
    <source>
        <dbReference type="EMBL" id="KAK4107493.1"/>
    </source>
</evidence>
<evidence type="ECO:0000256" key="2">
    <source>
        <dbReference type="ARBA" id="ARBA00002451"/>
    </source>
</evidence>
<dbReference type="GO" id="GO:0006508">
    <property type="term" value="P:proteolysis"/>
    <property type="evidence" value="ECO:0007669"/>
    <property type="project" value="UniProtKB-KW"/>
</dbReference>
<comment type="function">
    <text evidence="2">Secreted tripeptidyl-peptidase which degrades proteins at acidic pHs and is involved in virulence.</text>
</comment>
<keyword evidence="7 15" id="KW-0479">Metal-binding</keyword>
<evidence type="ECO:0000256" key="11">
    <source>
        <dbReference type="ARBA" id="ARBA00022837"/>
    </source>
</evidence>
<dbReference type="GeneID" id="89936547"/>
<keyword evidence="13" id="KW-0865">Zymogen</keyword>
<feature type="binding site" evidence="15">
    <location>
        <position position="539"/>
    </location>
    <ligand>
        <name>Ca(2+)</name>
        <dbReference type="ChEBI" id="CHEBI:29108"/>
    </ligand>
</feature>
<dbReference type="PANTHER" id="PTHR14218">
    <property type="entry name" value="PROTEASE S8 TRIPEPTIDYL PEPTIDASE I CLN2"/>
    <property type="match status" value="1"/>
</dbReference>
<keyword evidence="6 15" id="KW-0645">Protease</keyword>
<dbReference type="PROSITE" id="PS51695">
    <property type="entry name" value="SEDOLISIN"/>
    <property type="match status" value="1"/>
</dbReference>
<dbReference type="SUPFAM" id="SSF52743">
    <property type="entry name" value="Subtilisin-like"/>
    <property type="match status" value="1"/>
</dbReference>
<evidence type="ECO:0000256" key="14">
    <source>
        <dbReference type="ARBA" id="ARBA00023180"/>
    </source>
</evidence>
<keyword evidence="12" id="KW-0843">Virulence</keyword>
<gene>
    <name evidence="18" type="ORF">N656DRAFT_720054</name>
</gene>
<feature type="binding site" evidence="15">
    <location>
        <position position="538"/>
    </location>
    <ligand>
        <name>Ca(2+)</name>
        <dbReference type="ChEBI" id="CHEBI:29108"/>
    </ligand>
</feature>
<comment type="catalytic activity">
    <reaction evidence="1">
        <text>Release of an N-terminal tripeptide from a polypeptide.</text>
        <dbReference type="EC" id="3.4.14.10"/>
    </reaction>
</comment>
<dbReference type="GO" id="GO:0004252">
    <property type="term" value="F:serine-type endopeptidase activity"/>
    <property type="evidence" value="ECO:0007669"/>
    <property type="project" value="UniProtKB-UniRule"/>
</dbReference>
<keyword evidence="14" id="KW-0325">Glycoprotein</keyword>
<dbReference type="InterPro" id="IPR000209">
    <property type="entry name" value="Peptidase_S8/S53_dom"/>
</dbReference>
<dbReference type="EC" id="3.4.14.10" evidence="4"/>
<dbReference type="CDD" id="cd04056">
    <property type="entry name" value="Peptidases_S53"/>
    <property type="match status" value="1"/>
</dbReference>
<dbReference type="CDD" id="cd11377">
    <property type="entry name" value="Pro-peptidase_S53"/>
    <property type="match status" value="1"/>
</dbReference>
<evidence type="ECO:0000256" key="10">
    <source>
        <dbReference type="ARBA" id="ARBA00022825"/>
    </source>
</evidence>
<proteinExistence type="predicted"/>
<feature type="signal peptide" evidence="16">
    <location>
        <begin position="1"/>
        <end position="21"/>
    </location>
</feature>
<comment type="subcellular location">
    <subcellularLocation>
        <location evidence="3">Secreted</location>
        <location evidence="3">Extracellular space</location>
    </subcellularLocation>
</comment>
<dbReference type="Pfam" id="PF00082">
    <property type="entry name" value="Peptidase_S8"/>
    <property type="match status" value="1"/>
</dbReference>
<feature type="active site" description="Charge relay system" evidence="15">
    <location>
        <position position="284"/>
    </location>
</feature>
<evidence type="ECO:0000256" key="15">
    <source>
        <dbReference type="PROSITE-ProRule" id="PRU01032"/>
    </source>
</evidence>
<organism evidence="18 19">
    <name type="scientific">Canariomyces notabilis</name>
    <dbReference type="NCBI Taxonomy" id="2074819"/>
    <lineage>
        <taxon>Eukaryota</taxon>
        <taxon>Fungi</taxon>
        <taxon>Dikarya</taxon>
        <taxon>Ascomycota</taxon>
        <taxon>Pezizomycotina</taxon>
        <taxon>Sordariomycetes</taxon>
        <taxon>Sordariomycetidae</taxon>
        <taxon>Sordariales</taxon>
        <taxon>Chaetomiaceae</taxon>
        <taxon>Canariomyces</taxon>
    </lineage>
</organism>
<reference evidence="18" key="1">
    <citation type="journal article" date="2023" name="Mol. Phylogenet. Evol.">
        <title>Genome-scale phylogeny and comparative genomics of the fungal order Sordariales.</title>
        <authorList>
            <person name="Hensen N."/>
            <person name="Bonometti L."/>
            <person name="Westerberg I."/>
            <person name="Brannstrom I.O."/>
            <person name="Guillou S."/>
            <person name="Cros-Aarteil S."/>
            <person name="Calhoun S."/>
            <person name="Haridas S."/>
            <person name="Kuo A."/>
            <person name="Mondo S."/>
            <person name="Pangilinan J."/>
            <person name="Riley R."/>
            <person name="LaButti K."/>
            <person name="Andreopoulos B."/>
            <person name="Lipzen A."/>
            <person name="Chen C."/>
            <person name="Yan M."/>
            <person name="Daum C."/>
            <person name="Ng V."/>
            <person name="Clum A."/>
            <person name="Steindorff A."/>
            <person name="Ohm R.A."/>
            <person name="Martin F."/>
            <person name="Silar P."/>
            <person name="Natvig D.O."/>
            <person name="Lalanne C."/>
            <person name="Gautier V."/>
            <person name="Ament-Velasquez S.L."/>
            <person name="Kruys A."/>
            <person name="Hutchinson M.I."/>
            <person name="Powell A.J."/>
            <person name="Barry K."/>
            <person name="Miller A.N."/>
            <person name="Grigoriev I.V."/>
            <person name="Debuchy R."/>
            <person name="Gladieux P."/>
            <person name="Hiltunen Thoren M."/>
            <person name="Johannesson H."/>
        </authorList>
    </citation>
    <scope>NUCLEOTIDE SEQUENCE</scope>
    <source>
        <strain evidence="18">CBS 508.74</strain>
    </source>
</reference>
<keyword evidence="5" id="KW-0964">Secreted</keyword>
<feature type="binding site" evidence="15">
    <location>
        <position position="564"/>
    </location>
    <ligand>
        <name>Ca(2+)</name>
        <dbReference type="ChEBI" id="CHEBI:29108"/>
    </ligand>
</feature>
<protein>
    <recommendedName>
        <fullName evidence="4">tripeptidyl-peptidase II</fullName>
        <ecNumber evidence="4">3.4.14.10</ecNumber>
    </recommendedName>
</protein>
<keyword evidence="9 15" id="KW-0378">Hydrolase</keyword>
<dbReference type="InterPro" id="IPR023828">
    <property type="entry name" value="Peptidase_S8_Ser-AS"/>
</dbReference>
<evidence type="ECO:0000256" key="12">
    <source>
        <dbReference type="ARBA" id="ARBA00023026"/>
    </source>
</evidence>
<dbReference type="InterPro" id="IPR050819">
    <property type="entry name" value="Tripeptidyl-peptidase_I"/>
</dbReference>
<evidence type="ECO:0000256" key="1">
    <source>
        <dbReference type="ARBA" id="ARBA00001910"/>
    </source>
</evidence>
<feature type="binding site" evidence="15">
    <location>
        <position position="566"/>
    </location>
    <ligand>
        <name>Ca(2+)</name>
        <dbReference type="ChEBI" id="CHEBI:29108"/>
    </ligand>
</feature>
<evidence type="ECO:0000256" key="6">
    <source>
        <dbReference type="ARBA" id="ARBA00022670"/>
    </source>
</evidence>
<keyword evidence="11 15" id="KW-0106">Calcium</keyword>
<dbReference type="EMBL" id="MU853373">
    <property type="protein sequence ID" value="KAK4107493.1"/>
    <property type="molecule type" value="Genomic_DNA"/>
</dbReference>
<comment type="caution">
    <text evidence="18">The sequence shown here is derived from an EMBL/GenBank/DDBJ whole genome shotgun (WGS) entry which is preliminary data.</text>
</comment>
<feature type="domain" description="Peptidase S53" evidence="17">
    <location>
        <begin position="209"/>
        <end position="586"/>
    </location>
</feature>
<dbReference type="InterPro" id="IPR030400">
    <property type="entry name" value="Sedolisin_dom"/>
</dbReference>
<dbReference type="SUPFAM" id="SSF54897">
    <property type="entry name" value="Protease propeptides/inhibitors"/>
    <property type="match status" value="1"/>
</dbReference>
<feature type="active site" description="Charge relay system" evidence="15">
    <location>
        <position position="288"/>
    </location>
</feature>
<dbReference type="FunFam" id="3.40.50.200:FF:000015">
    <property type="entry name" value="Tripeptidyl peptidase A"/>
    <property type="match status" value="1"/>
</dbReference>
<evidence type="ECO:0000256" key="9">
    <source>
        <dbReference type="ARBA" id="ARBA00022801"/>
    </source>
</evidence>